<dbReference type="Gene3D" id="3.30.2020.50">
    <property type="match status" value="1"/>
</dbReference>
<proteinExistence type="predicted"/>
<accession>K7YIQ2</accession>
<dbReference type="EMBL" id="JX878496">
    <property type="protein sequence ID" value="AFX93506.1"/>
    <property type="molecule type" value="Genomic_DNA"/>
</dbReference>
<dbReference type="OrthoDB" id="10340at10239"/>
<sequence>MNPRFTQPKSAVSEMTNLAAVSRIFGYETKNSEYIHVGLDIGSYKVVFDDTTSTCWLVKNATGNVVSYSRSQDTLVVVTSVGTFKLNRAKAVDMELLFKSEQHLQYYYDLLGNWDDAFFMAQVNVFLKGYSPRIILPVAEITITRPILNGVALGDKIHATYPELNFYNSTTGNYLAAWPLVIHGTYRKQQDGGLGGYSGSQIIFRGCNNRDDMTWTQWAIIHSGPNPTEVGQLRRTDTLLKNWPAFADLRDFNIRAINKDGVPISNVHGMYFHYGTQVSAVNMSIYQCYGAGVAVDNTWDSKFENLKVLQCGRMSPVFGQYVTDGNFGPQYQTYAPIHVMRSPLSDNSNFIRFHNCHVEDNMHAAVDVIVSGNSSPVWLTDLHVEAQTGLGGTTNNGQRTIVGLGNFGVTYFGQDAQPGYDYKARPDTGTGGNVVWTGGGMYSDTYSHIARLTRYSAFVLSDMVFPNSGNINVVGGNAAPYVYLSNCVVGDISFTGGNGSLSPLKASNCRIKSLTMDYTYGPQLSNCEISGAFNITNMYSNKPEGGVQLTNCNIGSMSGVIQFGQGIVTLTSTTDPSPFVVYYGHIDVSRYAYYNTNNLVGG</sequence>
<evidence type="ECO:0000313" key="2">
    <source>
        <dbReference type="Proteomes" id="UP000010363"/>
    </source>
</evidence>
<gene>
    <name evidence="1" type="ORF">MAM_038</name>
</gene>
<dbReference type="Proteomes" id="UP000010363">
    <property type="component" value="Segment"/>
</dbReference>
<dbReference type="KEGG" id="vg:14444686"/>
<reference evidence="1 2" key="1">
    <citation type="journal article" date="2012" name="J. Virol.">
        <title>Complete Genome Sequence of Serratia plymuthica Bacteriophage MAM1.</title>
        <authorList>
            <person name="Matilla M.A."/>
            <person name="Salmond G.P."/>
        </authorList>
    </citation>
    <scope>NUCLEOTIDE SEQUENCE [LARGE SCALE GENOMIC DNA]</scope>
</reference>
<dbReference type="GeneID" id="14444686"/>
<evidence type="ECO:0000313" key="1">
    <source>
        <dbReference type="EMBL" id="AFX93506.1"/>
    </source>
</evidence>
<organism evidence="1 2">
    <name type="scientific">Serratia phage phiMAM1</name>
    <dbReference type="NCBI Taxonomy" id="1262513"/>
    <lineage>
        <taxon>Viruses</taxon>
        <taxon>Duplodnaviria</taxon>
        <taxon>Heunggongvirae</taxon>
        <taxon>Uroviricota</taxon>
        <taxon>Caudoviricetes</taxon>
        <taxon>Pantevenvirales</taxon>
        <taxon>Ackermannviridae</taxon>
        <taxon>Miltonvirus</taxon>
        <taxon>Miltonvirus MAM1</taxon>
    </lineage>
</organism>
<name>K7YIQ2_9CAUD</name>
<protein>
    <submittedName>
        <fullName evidence="1">Tail spike protein head-binding protein</fullName>
    </submittedName>
</protein>
<keyword evidence="2" id="KW-1185">Reference proteome</keyword>
<dbReference type="RefSeq" id="YP_007349017.1">
    <property type="nucleotide sequence ID" value="NC_020083.1"/>
</dbReference>